<dbReference type="InterPro" id="IPR000719">
    <property type="entry name" value="Prot_kinase_dom"/>
</dbReference>
<evidence type="ECO:0000256" key="2">
    <source>
        <dbReference type="SAM" id="MobiDB-lite"/>
    </source>
</evidence>
<name>A0EGT8_PARTE</name>
<dbReference type="PANTHER" id="PTHR11909">
    <property type="entry name" value="CASEIN KINASE-RELATED"/>
    <property type="match status" value="1"/>
</dbReference>
<dbReference type="EMBL" id="CT868678">
    <property type="protein sequence ID" value="CAK94529.1"/>
    <property type="molecule type" value="Genomic_DNA"/>
</dbReference>
<dbReference type="RefSeq" id="XP_001461902.1">
    <property type="nucleotide sequence ID" value="XM_001461865.1"/>
</dbReference>
<dbReference type="GeneID" id="5047687"/>
<feature type="domain" description="Protein kinase" evidence="3">
    <location>
        <begin position="23"/>
        <end position="309"/>
    </location>
</feature>
<dbReference type="GO" id="GO:0004674">
    <property type="term" value="F:protein serine/threonine kinase activity"/>
    <property type="evidence" value="ECO:0000318"/>
    <property type="project" value="GO_Central"/>
</dbReference>
<dbReference type="FunFam" id="1.10.510.10:FF:001134">
    <property type="entry name" value="Uncharacterized protein"/>
    <property type="match status" value="1"/>
</dbReference>
<evidence type="ECO:0000256" key="1">
    <source>
        <dbReference type="ARBA" id="ARBA00023860"/>
    </source>
</evidence>
<protein>
    <recommendedName>
        <fullName evidence="1">Casein kinase I</fullName>
    </recommendedName>
</protein>
<dbReference type="GO" id="GO:0005737">
    <property type="term" value="C:cytoplasm"/>
    <property type="evidence" value="ECO:0000318"/>
    <property type="project" value="GO_Central"/>
</dbReference>
<feature type="compositionally biased region" description="Polar residues" evidence="2">
    <location>
        <begin position="337"/>
        <end position="364"/>
    </location>
</feature>
<dbReference type="GO" id="GO:0006897">
    <property type="term" value="P:endocytosis"/>
    <property type="evidence" value="ECO:0000318"/>
    <property type="project" value="GO_Central"/>
</dbReference>
<gene>
    <name evidence="4" type="ORF">GSPATT00026853001</name>
</gene>
<dbReference type="STRING" id="5888.A0EGT8"/>
<dbReference type="SMART" id="SM00220">
    <property type="entry name" value="S_TKc"/>
    <property type="match status" value="1"/>
</dbReference>
<dbReference type="Pfam" id="PF00069">
    <property type="entry name" value="Pkinase"/>
    <property type="match status" value="1"/>
</dbReference>
<dbReference type="AlphaFoldDB" id="A0EGT8"/>
<sequence length="420" mass="48941">MLNTSQTKSTTETTNSIIIDQKYSIIKNIYRGKQYNMYLAINQKESDDINQTDNKDKFYLIKMKRYLSPNYSRQTQQNEIIPELQFLLRLKDANCVPILVNCGEQIISGQMYHYQILQRHGPSIKLIYNYLSKSIPLPILCLIAIQTLTCLETIHKHQIVHRNIRPKKLLLTTNGNEILLSDFKFATKFKLQHGSIYCLENYKSTSNKHFLNKYSSINQHLNQFPTPKDDLESLAYILLVYATNSTVFKVKADNKALKLKKLENIKLSIIPEITFKSAPIEFIHFLNLVKTSNASDFPQEYEKFKQLFRRVIQASGYVEKDLSYPLFHISFQECHPQQSQRHNTQPTRFKNSYHSNQNRESIQESAPEDEISIYQSDIVGEDRTIEPAIKSIRPQSYKNLSTLNQPKLGSQIVKLKYTKK</sequence>
<accession>A0EGT8</accession>
<proteinExistence type="predicted"/>
<dbReference type="PROSITE" id="PS50011">
    <property type="entry name" value="PROTEIN_KINASE_DOM"/>
    <property type="match status" value="1"/>
</dbReference>
<dbReference type="HOGENOM" id="CLU_054129_0_0_1"/>
<dbReference type="OMA" id="YNMYLAI"/>
<dbReference type="Gene3D" id="1.10.510.10">
    <property type="entry name" value="Transferase(Phosphotransferase) domain 1"/>
    <property type="match status" value="1"/>
</dbReference>
<feature type="region of interest" description="Disordered" evidence="2">
    <location>
        <begin position="337"/>
        <end position="367"/>
    </location>
</feature>
<dbReference type="GO" id="GO:0005634">
    <property type="term" value="C:nucleus"/>
    <property type="evidence" value="ECO:0000318"/>
    <property type="project" value="GO_Central"/>
</dbReference>
<dbReference type="InterPro" id="IPR011009">
    <property type="entry name" value="Kinase-like_dom_sf"/>
</dbReference>
<dbReference type="OrthoDB" id="289049at2759"/>
<dbReference type="Proteomes" id="UP000000600">
    <property type="component" value="Unassembled WGS sequence"/>
</dbReference>
<evidence type="ECO:0000313" key="4">
    <source>
        <dbReference type="EMBL" id="CAK94529.1"/>
    </source>
</evidence>
<dbReference type="KEGG" id="ptm:GSPATT00026853001"/>
<keyword evidence="5" id="KW-1185">Reference proteome</keyword>
<evidence type="ECO:0000313" key="5">
    <source>
        <dbReference type="Proteomes" id="UP000000600"/>
    </source>
</evidence>
<dbReference type="SUPFAM" id="SSF56112">
    <property type="entry name" value="Protein kinase-like (PK-like)"/>
    <property type="match status" value="1"/>
</dbReference>
<dbReference type="eggNOG" id="KOG1164">
    <property type="taxonomic scope" value="Eukaryota"/>
</dbReference>
<evidence type="ECO:0000259" key="3">
    <source>
        <dbReference type="PROSITE" id="PS50011"/>
    </source>
</evidence>
<dbReference type="GO" id="GO:0007165">
    <property type="term" value="P:signal transduction"/>
    <property type="evidence" value="ECO:0000318"/>
    <property type="project" value="GO_Central"/>
</dbReference>
<dbReference type="InParanoid" id="A0EGT8"/>
<organism evidence="4 5">
    <name type="scientific">Paramecium tetraurelia</name>
    <dbReference type="NCBI Taxonomy" id="5888"/>
    <lineage>
        <taxon>Eukaryota</taxon>
        <taxon>Sar</taxon>
        <taxon>Alveolata</taxon>
        <taxon>Ciliophora</taxon>
        <taxon>Intramacronucleata</taxon>
        <taxon>Oligohymenophorea</taxon>
        <taxon>Peniculida</taxon>
        <taxon>Parameciidae</taxon>
        <taxon>Paramecium</taxon>
    </lineage>
</organism>
<dbReference type="InterPro" id="IPR050235">
    <property type="entry name" value="CK1_Ser-Thr_kinase"/>
</dbReference>
<reference evidence="4 5" key="1">
    <citation type="journal article" date="2006" name="Nature">
        <title>Global trends of whole-genome duplications revealed by the ciliate Paramecium tetraurelia.</title>
        <authorList>
            <consortium name="Genoscope"/>
            <person name="Aury J.-M."/>
            <person name="Jaillon O."/>
            <person name="Duret L."/>
            <person name="Noel B."/>
            <person name="Jubin C."/>
            <person name="Porcel B.M."/>
            <person name="Segurens B."/>
            <person name="Daubin V."/>
            <person name="Anthouard V."/>
            <person name="Aiach N."/>
            <person name="Arnaiz O."/>
            <person name="Billaut A."/>
            <person name="Beisson J."/>
            <person name="Blanc I."/>
            <person name="Bouhouche K."/>
            <person name="Camara F."/>
            <person name="Duharcourt S."/>
            <person name="Guigo R."/>
            <person name="Gogendeau D."/>
            <person name="Katinka M."/>
            <person name="Keller A.-M."/>
            <person name="Kissmehl R."/>
            <person name="Klotz C."/>
            <person name="Koll F."/>
            <person name="Le Moue A."/>
            <person name="Lepere C."/>
            <person name="Malinsky S."/>
            <person name="Nowacki M."/>
            <person name="Nowak J.K."/>
            <person name="Plattner H."/>
            <person name="Poulain J."/>
            <person name="Ruiz F."/>
            <person name="Serrano V."/>
            <person name="Zagulski M."/>
            <person name="Dessen P."/>
            <person name="Betermier M."/>
            <person name="Weissenbach J."/>
            <person name="Scarpelli C."/>
            <person name="Schachter V."/>
            <person name="Sperling L."/>
            <person name="Meyer E."/>
            <person name="Cohen J."/>
            <person name="Wincker P."/>
        </authorList>
    </citation>
    <scope>NUCLEOTIDE SEQUENCE [LARGE SCALE GENOMIC DNA]</scope>
    <source>
        <strain evidence="4 5">Stock d4-2</strain>
    </source>
</reference>
<dbReference type="GO" id="GO:0005524">
    <property type="term" value="F:ATP binding"/>
    <property type="evidence" value="ECO:0007669"/>
    <property type="project" value="InterPro"/>
</dbReference>